<dbReference type="Pfam" id="PF08334">
    <property type="entry name" value="T2SSG"/>
    <property type="match status" value="1"/>
</dbReference>
<dbReference type="InterPro" id="IPR010054">
    <property type="entry name" value="Type2_sec_GspG"/>
</dbReference>
<name>A0ABT8B8H4_9NEIS</name>
<gene>
    <name evidence="12" type="primary">gspG</name>
    <name evidence="12" type="ORF">QWZ03_15005</name>
</gene>
<keyword evidence="8 10" id="KW-1133">Transmembrane helix</keyword>
<comment type="caution">
    <text evidence="12">The sequence shown here is derived from an EMBL/GenBank/DDBJ whole genome shotgun (WGS) entry which is preliminary data.</text>
</comment>
<evidence type="ECO:0000256" key="2">
    <source>
        <dbReference type="ARBA" id="ARBA00009984"/>
    </source>
</evidence>
<evidence type="ECO:0000256" key="10">
    <source>
        <dbReference type="SAM" id="Phobius"/>
    </source>
</evidence>
<dbReference type="InterPro" id="IPR013545">
    <property type="entry name" value="T2SS_protein-GspG_C"/>
</dbReference>
<dbReference type="InterPro" id="IPR012902">
    <property type="entry name" value="N_methyl_site"/>
</dbReference>
<evidence type="ECO:0000256" key="6">
    <source>
        <dbReference type="ARBA" id="ARBA00022519"/>
    </source>
</evidence>
<sequence>MQGFTLVELLVVLVIIGLLAGLIGPRVLGHVDTSKVTTAEAQVKMLKGSLETMRLDINRFPNASEGIELLVTAPTDEKLRNKWRGPYLDEVTVPLDPWGNAYQYSLPGSSGRPYALYSFGADGVPGGEGGDADIGMLP</sequence>
<dbReference type="InterPro" id="IPR045584">
    <property type="entry name" value="Pilin-like"/>
</dbReference>
<reference evidence="12" key="1">
    <citation type="journal article" date="2014" name="Int. J. Syst. Evol. Microbiol.">
        <title>Complete genome of a new Firmicutes species belonging to the dominant human colonic microbiota ('Ruminococcus bicirculans') reveals two chromosomes and a selective capacity to utilize plant glucans.</title>
        <authorList>
            <consortium name="NISC Comparative Sequencing Program"/>
            <person name="Wegmann U."/>
            <person name="Louis P."/>
            <person name="Goesmann A."/>
            <person name="Henrissat B."/>
            <person name="Duncan S.H."/>
            <person name="Flint H.J."/>
        </authorList>
    </citation>
    <scope>NUCLEOTIDE SEQUENCE</scope>
    <source>
        <strain evidence="12">CECT 7703</strain>
    </source>
</reference>
<evidence type="ECO:0000256" key="8">
    <source>
        <dbReference type="ARBA" id="ARBA00022989"/>
    </source>
</evidence>
<dbReference type="EMBL" id="JAUFPU010000018">
    <property type="protein sequence ID" value="MDN3578075.1"/>
    <property type="molecule type" value="Genomic_DNA"/>
</dbReference>
<dbReference type="PROSITE" id="PS00409">
    <property type="entry name" value="PROKAR_NTER_METHYL"/>
    <property type="match status" value="1"/>
</dbReference>
<organism evidence="12 13">
    <name type="scientific">Chitinimonas viridis</name>
    <dbReference type="NCBI Taxonomy" id="664880"/>
    <lineage>
        <taxon>Bacteria</taxon>
        <taxon>Pseudomonadati</taxon>
        <taxon>Pseudomonadota</taxon>
        <taxon>Betaproteobacteria</taxon>
        <taxon>Neisseriales</taxon>
        <taxon>Chitinibacteraceae</taxon>
        <taxon>Chitinimonas</taxon>
    </lineage>
</organism>
<keyword evidence="5" id="KW-0488">Methylation</keyword>
<keyword evidence="13" id="KW-1185">Reference proteome</keyword>
<dbReference type="Gene3D" id="3.30.700.10">
    <property type="entry name" value="Glycoprotein, Type 4 Pilin"/>
    <property type="match status" value="1"/>
</dbReference>
<evidence type="ECO:0000256" key="1">
    <source>
        <dbReference type="ARBA" id="ARBA00004377"/>
    </source>
</evidence>
<keyword evidence="4" id="KW-1003">Cell membrane</keyword>
<dbReference type="Pfam" id="PF07963">
    <property type="entry name" value="N_methyl"/>
    <property type="match status" value="1"/>
</dbReference>
<dbReference type="PANTHER" id="PTHR30093">
    <property type="entry name" value="GENERAL SECRETION PATHWAY PROTEIN G"/>
    <property type="match status" value="1"/>
</dbReference>
<dbReference type="RefSeq" id="WP_290333464.1">
    <property type="nucleotide sequence ID" value="NZ_JAUFPU010000018.1"/>
</dbReference>
<evidence type="ECO:0000256" key="4">
    <source>
        <dbReference type="ARBA" id="ARBA00022475"/>
    </source>
</evidence>
<reference evidence="12" key="2">
    <citation type="submission" date="2023-06" db="EMBL/GenBank/DDBJ databases">
        <authorList>
            <person name="Lucena T."/>
            <person name="Sun Q."/>
        </authorList>
    </citation>
    <scope>NUCLEOTIDE SEQUENCE</scope>
    <source>
        <strain evidence="12">CECT 7703</strain>
    </source>
</reference>
<dbReference type="PANTHER" id="PTHR30093:SF45">
    <property type="entry name" value="TYPE II SECRETION SYSTEM CORE PROTEIN G"/>
    <property type="match status" value="1"/>
</dbReference>
<evidence type="ECO:0000313" key="13">
    <source>
        <dbReference type="Proteomes" id="UP001180081"/>
    </source>
</evidence>
<feature type="domain" description="Type II secretion system protein GspG C-terminal" evidence="11">
    <location>
        <begin position="26"/>
        <end position="135"/>
    </location>
</feature>
<comment type="subcellular location">
    <subcellularLocation>
        <location evidence="1">Cell inner membrane</location>
        <topology evidence="1">Single-pass membrane protein</topology>
    </subcellularLocation>
</comment>
<dbReference type="PRINTS" id="PR00813">
    <property type="entry name" value="BCTERIALGSPG"/>
</dbReference>
<evidence type="ECO:0000256" key="5">
    <source>
        <dbReference type="ARBA" id="ARBA00022481"/>
    </source>
</evidence>
<feature type="transmembrane region" description="Helical" evidence="10">
    <location>
        <begin position="6"/>
        <end position="25"/>
    </location>
</feature>
<dbReference type="Proteomes" id="UP001180081">
    <property type="component" value="Unassembled WGS sequence"/>
</dbReference>
<keyword evidence="9 10" id="KW-0472">Membrane</keyword>
<dbReference type="InterPro" id="IPR000983">
    <property type="entry name" value="Bac_GSPG_pilin"/>
</dbReference>
<proteinExistence type="inferred from homology"/>
<accession>A0ABT8B8H4</accession>
<keyword evidence="7 10" id="KW-0812">Transmembrane</keyword>
<dbReference type="NCBIfam" id="TIGR01710">
    <property type="entry name" value="typeII_sec_gspG"/>
    <property type="match status" value="1"/>
</dbReference>
<keyword evidence="6" id="KW-0997">Cell inner membrane</keyword>
<comment type="similarity">
    <text evidence="2">Belongs to the GSP G family.</text>
</comment>
<protein>
    <recommendedName>
        <fullName evidence="3">Type II secretion system core protein G</fullName>
    </recommendedName>
</protein>
<evidence type="ECO:0000313" key="12">
    <source>
        <dbReference type="EMBL" id="MDN3578075.1"/>
    </source>
</evidence>
<dbReference type="NCBIfam" id="TIGR02532">
    <property type="entry name" value="IV_pilin_GFxxxE"/>
    <property type="match status" value="1"/>
</dbReference>
<evidence type="ECO:0000256" key="3">
    <source>
        <dbReference type="ARBA" id="ARBA00020042"/>
    </source>
</evidence>
<evidence type="ECO:0000256" key="9">
    <source>
        <dbReference type="ARBA" id="ARBA00023136"/>
    </source>
</evidence>
<evidence type="ECO:0000256" key="7">
    <source>
        <dbReference type="ARBA" id="ARBA00022692"/>
    </source>
</evidence>
<dbReference type="SUPFAM" id="SSF54523">
    <property type="entry name" value="Pili subunits"/>
    <property type="match status" value="1"/>
</dbReference>
<evidence type="ECO:0000259" key="11">
    <source>
        <dbReference type="Pfam" id="PF08334"/>
    </source>
</evidence>